<organism evidence="3 4">
    <name type="scientific">Haloferax larsenii</name>
    <dbReference type="NCBI Taxonomy" id="302484"/>
    <lineage>
        <taxon>Archaea</taxon>
        <taxon>Methanobacteriati</taxon>
        <taxon>Methanobacteriota</taxon>
        <taxon>Stenosarchaea group</taxon>
        <taxon>Halobacteria</taxon>
        <taxon>Halobacteriales</taxon>
        <taxon>Haloferacaceae</taxon>
        <taxon>Haloferax</taxon>
    </lineage>
</organism>
<evidence type="ECO:0000313" key="4">
    <source>
        <dbReference type="Proteomes" id="UP000183894"/>
    </source>
</evidence>
<evidence type="ECO:0000256" key="1">
    <source>
        <dbReference type="SAM" id="MobiDB-lite"/>
    </source>
</evidence>
<feature type="region of interest" description="Disordered" evidence="1">
    <location>
        <begin position="59"/>
        <end position="114"/>
    </location>
</feature>
<protein>
    <recommendedName>
        <fullName evidence="2">DUF7343 domain-containing protein</fullName>
    </recommendedName>
</protein>
<accession>A0A1H7V3G3</accession>
<feature type="domain" description="DUF7343" evidence="2">
    <location>
        <begin position="117"/>
        <end position="177"/>
    </location>
</feature>
<dbReference type="SUPFAM" id="SSF46785">
    <property type="entry name" value="Winged helix' DNA-binding domain"/>
    <property type="match status" value="1"/>
</dbReference>
<evidence type="ECO:0000259" key="2">
    <source>
        <dbReference type="Pfam" id="PF24034"/>
    </source>
</evidence>
<dbReference type="Gene3D" id="1.10.10.10">
    <property type="entry name" value="Winged helix-like DNA-binding domain superfamily/Winged helix DNA-binding domain"/>
    <property type="match status" value="1"/>
</dbReference>
<dbReference type="InterPro" id="IPR036388">
    <property type="entry name" value="WH-like_DNA-bd_sf"/>
</dbReference>
<name>A0A1H7V3G3_HALLR</name>
<sequence>MSNRTEDDTQSSVQGTERTESDSRFTVQRLSPRSPVAKLSRKLCKIVLFCLGLISSRTSSKPAGGSVSATKSETEQPQAEIRSDVPGRDPSGNHFDSGPHHVDADSDHPLLGVNPELLNPERRILQLLHIEGGSLEQSALVEHTRWSESTISRTLCRMETQERIERHRQGNGKRVFLPQSRGKPRQRVRSKSERHRSAE</sequence>
<dbReference type="InterPro" id="IPR036390">
    <property type="entry name" value="WH_DNA-bd_sf"/>
</dbReference>
<dbReference type="Proteomes" id="UP000183894">
    <property type="component" value="Unassembled WGS sequence"/>
</dbReference>
<feature type="region of interest" description="Disordered" evidence="1">
    <location>
        <begin position="164"/>
        <end position="199"/>
    </location>
</feature>
<evidence type="ECO:0000313" key="3">
    <source>
        <dbReference type="EMBL" id="SEM03693.1"/>
    </source>
</evidence>
<reference evidence="3 4" key="1">
    <citation type="submission" date="2016-10" db="EMBL/GenBank/DDBJ databases">
        <authorList>
            <person name="de Groot N.N."/>
        </authorList>
    </citation>
    <scope>NUCLEOTIDE SEQUENCE [LARGE SCALE GENOMIC DNA]</scope>
    <source>
        <strain evidence="3 4">CDM_5</strain>
    </source>
</reference>
<dbReference type="Pfam" id="PF24034">
    <property type="entry name" value="DUF7343"/>
    <property type="match status" value="1"/>
</dbReference>
<feature type="compositionally biased region" description="Polar residues" evidence="1">
    <location>
        <begin position="59"/>
        <end position="77"/>
    </location>
</feature>
<dbReference type="EMBL" id="FOAD01000016">
    <property type="protein sequence ID" value="SEM03693.1"/>
    <property type="molecule type" value="Genomic_DNA"/>
</dbReference>
<feature type="region of interest" description="Disordered" evidence="1">
    <location>
        <begin position="1"/>
        <end position="37"/>
    </location>
</feature>
<proteinExistence type="predicted"/>
<gene>
    <name evidence="3" type="ORF">SAMN04488691_11631</name>
</gene>
<feature type="compositionally biased region" description="Basic residues" evidence="1">
    <location>
        <begin position="182"/>
        <end position="199"/>
    </location>
</feature>
<feature type="compositionally biased region" description="Basic and acidic residues" evidence="1">
    <location>
        <begin position="97"/>
        <end position="108"/>
    </location>
</feature>
<dbReference type="AlphaFoldDB" id="A0A1H7V3G3"/>
<dbReference type="InterPro" id="IPR055767">
    <property type="entry name" value="DUF7343"/>
</dbReference>